<feature type="compositionally biased region" description="Basic and acidic residues" evidence="1">
    <location>
        <begin position="343"/>
        <end position="352"/>
    </location>
</feature>
<feature type="compositionally biased region" description="Polar residues" evidence="1">
    <location>
        <begin position="94"/>
        <end position="108"/>
    </location>
</feature>
<feature type="compositionally biased region" description="Low complexity" evidence="1">
    <location>
        <begin position="292"/>
        <end position="305"/>
    </location>
</feature>
<dbReference type="Pfam" id="PF00595">
    <property type="entry name" value="PDZ"/>
    <property type="match status" value="2"/>
</dbReference>
<name>A0A812CER5_ACAPH</name>
<sequence>MNGHRQAFAHKAWAYSSLDHGHTLRRETSLDNPAYSSFDRSYPNNNYSPNLPGVQGSPGIGAGRPSRQSTSFENEEPAPSNLTRIPKRYPPPSSNSFHHLPGSQSPRSPNRFPDYDEGLRHMEMSVILRRQESGFGFRIIGGTEEGSQVSVEQVLYRAGGVSESYPYDVTVTRREHEGFGFVIISSVTKAGSTIGRILENSPAERCNRLHVGDRILAVNNVDISHMHHEEIVNLIKDSGYSVTLTIGPPQGTNINNNVASEGKQNNSADPKASGGITRRQNGEVQTLQDDASSTTSTSQRSSAGSMINAMAYPAISESDLSHRSEHSPYHQPANERYSTTTQHAERPKDMSRPPRIQNHQSSQDNEDEIYSVKLHRGTRGFGFSIRGGREFNNMPLYVLRIAEGGTADLDSRLRVGDQILEINGYSMNNITHQEAIDIIQNGGNSVQLLVKRTGKPPPSFDGLPSPTNRTGGALGITNGPIGHSSPHMGRRNTTEHPSDYFPDYNYSRSYPNY</sequence>
<feature type="compositionally biased region" description="Low complexity" evidence="1">
    <location>
        <begin position="41"/>
        <end position="50"/>
    </location>
</feature>
<dbReference type="InterPro" id="IPR001478">
    <property type="entry name" value="PDZ"/>
</dbReference>
<feature type="region of interest" description="Disordered" evidence="1">
    <location>
        <begin position="31"/>
        <end position="116"/>
    </location>
</feature>
<reference evidence="3" key="1">
    <citation type="submission" date="2021-01" db="EMBL/GenBank/DDBJ databases">
        <authorList>
            <person name="Li R."/>
            <person name="Bekaert M."/>
        </authorList>
    </citation>
    <scope>NUCLEOTIDE SEQUENCE</scope>
    <source>
        <strain evidence="3">Farmed</strain>
    </source>
</reference>
<dbReference type="OrthoDB" id="6158086at2759"/>
<dbReference type="InterPro" id="IPR036034">
    <property type="entry name" value="PDZ_sf"/>
</dbReference>
<accession>A0A812CER5</accession>
<evidence type="ECO:0000259" key="2">
    <source>
        <dbReference type="PROSITE" id="PS50106"/>
    </source>
</evidence>
<organism evidence="3 4">
    <name type="scientific">Acanthosepion pharaonis</name>
    <name type="common">Pharaoh cuttlefish</name>
    <name type="synonym">Sepia pharaonis</name>
    <dbReference type="NCBI Taxonomy" id="158019"/>
    <lineage>
        <taxon>Eukaryota</taxon>
        <taxon>Metazoa</taxon>
        <taxon>Spiralia</taxon>
        <taxon>Lophotrochozoa</taxon>
        <taxon>Mollusca</taxon>
        <taxon>Cephalopoda</taxon>
        <taxon>Coleoidea</taxon>
        <taxon>Decapodiformes</taxon>
        <taxon>Sepiida</taxon>
        <taxon>Sepiina</taxon>
        <taxon>Sepiidae</taxon>
        <taxon>Acanthosepion</taxon>
    </lineage>
</organism>
<keyword evidence="4" id="KW-1185">Reference proteome</keyword>
<dbReference type="Gene3D" id="2.30.42.10">
    <property type="match status" value="2"/>
</dbReference>
<feature type="region of interest" description="Disordered" evidence="1">
    <location>
        <begin position="253"/>
        <end position="305"/>
    </location>
</feature>
<proteinExistence type="predicted"/>
<dbReference type="PROSITE" id="PS50106">
    <property type="entry name" value="PDZ"/>
    <property type="match status" value="2"/>
</dbReference>
<dbReference type="SUPFAM" id="SSF50156">
    <property type="entry name" value="PDZ domain-like"/>
    <property type="match status" value="2"/>
</dbReference>
<feature type="domain" description="PDZ" evidence="2">
    <location>
        <begin position="371"/>
        <end position="454"/>
    </location>
</feature>
<feature type="region of interest" description="Disordered" evidence="1">
    <location>
        <begin position="318"/>
        <end position="368"/>
    </location>
</feature>
<feature type="compositionally biased region" description="Basic and acidic residues" evidence="1">
    <location>
        <begin position="319"/>
        <end position="328"/>
    </location>
</feature>
<gene>
    <name evidence="3" type="ORF">SPHA_33893</name>
</gene>
<dbReference type="Proteomes" id="UP000597762">
    <property type="component" value="Unassembled WGS sequence"/>
</dbReference>
<dbReference type="PANTHER" id="PTHR10316:SF40">
    <property type="entry name" value="LD27118P"/>
    <property type="match status" value="1"/>
</dbReference>
<dbReference type="GO" id="GO:0005737">
    <property type="term" value="C:cytoplasm"/>
    <property type="evidence" value="ECO:0007669"/>
    <property type="project" value="TreeGrafter"/>
</dbReference>
<evidence type="ECO:0000313" key="4">
    <source>
        <dbReference type="Proteomes" id="UP000597762"/>
    </source>
</evidence>
<dbReference type="PANTHER" id="PTHR10316">
    <property type="entry name" value="MEMBRANE ASSOCIATED GUANYLATE KINASE-RELATED"/>
    <property type="match status" value="1"/>
</dbReference>
<evidence type="ECO:0000256" key="1">
    <source>
        <dbReference type="SAM" id="MobiDB-lite"/>
    </source>
</evidence>
<dbReference type="AlphaFoldDB" id="A0A812CER5"/>
<evidence type="ECO:0000313" key="3">
    <source>
        <dbReference type="EMBL" id="CAE1263840.1"/>
    </source>
</evidence>
<dbReference type="CDD" id="cd06735">
    <property type="entry name" value="PDZ5_MAGI-1_3-like"/>
    <property type="match status" value="1"/>
</dbReference>
<protein>
    <recommendedName>
        <fullName evidence="2">PDZ domain-containing protein</fullName>
    </recommendedName>
</protein>
<feature type="domain" description="PDZ" evidence="2">
    <location>
        <begin position="168"/>
        <end position="250"/>
    </location>
</feature>
<feature type="compositionally biased region" description="Polar residues" evidence="1">
    <location>
        <begin position="278"/>
        <end position="291"/>
    </location>
</feature>
<feature type="region of interest" description="Disordered" evidence="1">
    <location>
        <begin position="454"/>
        <end position="513"/>
    </location>
</feature>
<feature type="compositionally biased region" description="Polar residues" evidence="1">
    <location>
        <begin position="253"/>
        <end position="268"/>
    </location>
</feature>
<dbReference type="EMBL" id="CAHIKZ030001428">
    <property type="protein sequence ID" value="CAE1263840.1"/>
    <property type="molecule type" value="Genomic_DNA"/>
</dbReference>
<dbReference type="CDD" id="cd06734">
    <property type="entry name" value="PDZ4_MAGI-1_3-like"/>
    <property type="match status" value="1"/>
</dbReference>
<dbReference type="SMART" id="SM00228">
    <property type="entry name" value="PDZ"/>
    <property type="match status" value="2"/>
</dbReference>
<dbReference type="GO" id="GO:0007165">
    <property type="term" value="P:signal transduction"/>
    <property type="evidence" value="ECO:0007669"/>
    <property type="project" value="TreeGrafter"/>
</dbReference>
<comment type="caution">
    <text evidence="3">The sequence shown here is derived from an EMBL/GenBank/DDBJ whole genome shotgun (WGS) entry which is preliminary data.</text>
</comment>